<keyword evidence="4" id="KW-0472">Membrane</keyword>
<dbReference type="OrthoDB" id="1621027at2759"/>
<dbReference type="STRING" id="318479.A0A0N4UCP7"/>
<dbReference type="GO" id="GO:0016491">
    <property type="term" value="F:oxidoreductase activity"/>
    <property type="evidence" value="ECO:0007669"/>
    <property type="project" value="UniProtKB-KW"/>
</dbReference>
<dbReference type="AlphaFoldDB" id="A0A0N4UCP7"/>
<protein>
    <submittedName>
        <fullName evidence="9">2-Hacid_dh_C domain-containing protein</fullName>
    </submittedName>
</protein>
<proteinExistence type="inferred from homology"/>
<dbReference type="FunFam" id="3.40.50.720:FF:000021">
    <property type="entry name" value="D-3-phosphoglycerate dehydrogenase"/>
    <property type="match status" value="1"/>
</dbReference>
<dbReference type="Proteomes" id="UP000038040">
    <property type="component" value="Unplaced"/>
</dbReference>
<evidence type="ECO:0000256" key="4">
    <source>
        <dbReference type="SAM" id="Phobius"/>
    </source>
</evidence>
<evidence type="ECO:0000313" key="6">
    <source>
        <dbReference type="EMBL" id="VDN58876.1"/>
    </source>
</evidence>
<dbReference type="PROSITE" id="PS00065">
    <property type="entry name" value="D_2_HYDROXYACID_DH_1"/>
    <property type="match status" value="1"/>
</dbReference>
<dbReference type="InterPro" id="IPR036291">
    <property type="entry name" value="NAD(P)-bd_dom_sf"/>
</dbReference>
<reference evidence="9" key="1">
    <citation type="submission" date="2017-02" db="UniProtKB">
        <authorList>
            <consortium name="WormBaseParasite"/>
        </authorList>
    </citation>
    <scope>IDENTIFICATION</scope>
</reference>
<dbReference type="GO" id="GO:0051287">
    <property type="term" value="F:NAD binding"/>
    <property type="evidence" value="ECO:0007669"/>
    <property type="project" value="InterPro"/>
</dbReference>
<evidence type="ECO:0000259" key="5">
    <source>
        <dbReference type="Pfam" id="PF02826"/>
    </source>
</evidence>
<dbReference type="InterPro" id="IPR029752">
    <property type="entry name" value="D-isomer_DH_CS1"/>
</dbReference>
<dbReference type="WBParaSite" id="DME_0000505001-mRNA-1">
    <property type="protein sequence ID" value="DME_0000505001-mRNA-1"/>
    <property type="gene ID" value="DME_0000505001"/>
</dbReference>
<dbReference type="SUPFAM" id="SSF51735">
    <property type="entry name" value="NAD(P)-binding Rossmann-fold domains"/>
    <property type="match status" value="1"/>
</dbReference>
<accession>A0A0N4UCP7</accession>
<dbReference type="PANTHER" id="PTHR42789">
    <property type="entry name" value="D-ISOMER SPECIFIC 2-HYDROXYACID DEHYDROGENASE FAMILY PROTEIN (AFU_ORTHOLOGUE AFUA_6G10090)"/>
    <property type="match status" value="1"/>
</dbReference>
<keyword evidence="2" id="KW-0560">Oxidoreductase</keyword>
<feature type="transmembrane region" description="Helical" evidence="4">
    <location>
        <begin position="643"/>
        <end position="661"/>
    </location>
</feature>
<sequence>MDTNEVKKTVYTAAELPKFTTSPATFIPTVFGGHVLVYESRSHPGHRREFAFKTRFTNQAGVSSCYYRCMSCRSMKNKIKVGPDGKLPQIPCIAVKNGYIVNDPDFPEANDHFCIPPTIEESKQKEENGFAKTIAKGRPRQRTRKPNITSFSSASLFNKSFINQLNAYHSLFDPSLIDNISLISTSLCGTSAGSFSSNFNDSTSAIDYSSDKISNIKIEEYDSTDATTTANNLLASLISSEPALRTDININNDNSNINLLENDDNYASIINSLNKTTNSIINNAYNNGCNTGNSNVDTVNGHDNTIGGSNRRKRKLSPNHFDQIMEHYVTNSWDLPENGLFLLNSKIFFSAECCRKATELACTFVLSLARRIPQAVSSLKAGKWATKDFIGEEIYGKTLAIIGLGRVGLELGERMLSFGMKIIGYDPVVSVEFAAKFGITWTQLNHLWRQADYISLHIPLTPKTRNLISATTLMQCKRGVKIINVTRGGVINETDLLEFLNQGHVGGVALDVFAEEPPQCRELLEHSRVICTPHLSSSFDERKERIGRDLIGNIVALNKGVGFYSGVMGFFLWRRFFYREFADARGIEKALVASATVGLLMSTGNAGANLVNAEINALREGVMIWSSDCICLVQVWSTGHTTAAFWITSLFLIVLTNAGWAD</sequence>
<feature type="domain" description="D-isomer specific 2-hydroxyacid dehydrogenase NAD-binding" evidence="5">
    <location>
        <begin position="363"/>
        <end position="536"/>
    </location>
</feature>
<dbReference type="Proteomes" id="UP000274756">
    <property type="component" value="Unassembled WGS sequence"/>
</dbReference>
<comment type="similarity">
    <text evidence="1">Belongs to the D-isomer specific 2-hydroxyacid dehydrogenase family.</text>
</comment>
<evidence type="ECO:0000256" key="3">
    <source>
        <dbReference type="ARBA" id="ARBA00023027"/>
    </source>
</evidence>
<evidence type="ECO:0000313" key="7">
    <source>
        <dbReference type="Proteomes" id="UP000038040"/>
    </source>
</evidence>
<keyword evidence="3" id="KW-0520">NAD</keyword>
<dbReference type="Pfam" id="PF02826">
    <property type="entry name" value="2-Hacid_dh_C"/>
    <property type="match status" value="1"/>
</dbReference>
<evidence type="ECO:0000313" key="9">
    <source>
        <dbReference type="WBParaSite" id="DME_0000505001-mRNA-1"/>
    </source>
</evidence>
<dbReference type="EMBL" id="UYYG01001173">
    <property type="protein sequence ID" value="VDN58876.1"/>
    <property type="molecule type" value="Genomic_DNA"/>
</dbReference>
<evidence type="ECO:0000313" key="8">
    <source>
        <dbReference type="Proteomes" id="UP000274756"/>
    </source>
</evidence>
<evidence type="ECO:0000256" key="1">
    <source>
        <dbReference type="ARBA" id="ARBA00005854"/>
    </source>
</evidence>
<dbReference type="InterPro" id="IPR050857">
    <property type="entry name" value="D-2-hydroxyacid_DH"/>
</dbReference>
<evidence type="ECO:0000256" key="2">
    <source>
        <dbReference type="ARBA" id="ARBA00023002"/>
    </source>
</evidence>
<dbReference type="InterPro" id="IPR006140">
    <property type="entry name" value="D-isomer_DH_NAD-bd"/>
</dbReference>
<organism evidence="7 9">
    <name type="scientific">Dracunculus medinensis</name>
    <name type="common">Guinea worm</name>
    <dbReference type="NCBI Taxonomy" id="318479"/>
    <lineage>
        <taxon>Eukaryota</taxon>
        <taxon>Metazoa</taxon>
        <taxon>Ecdysozoa</taxon>
        <taxon>Nematoda</taxon>
        <taxon>Chromadorea</taxon>
        <taxon>Rhabditida</taxon>
        <taxon>Spirurina</taxon>
        <taxon>Dracunculoidea</taxon>
        <taxon>Dracunculidae</taxon>
        <taxon>Dracunculus</taxon>
    </lineage>
</organism>
<name>A0A0N4UCP7_DRAME</name>
<gene>
    <name evidence="6" type="ORF">DME_LOCUS8849</name>
</gene>
<keyword evidence="4" id="KW-1133">Transmembrane helix</keyword>
<keyword evidence="4" id="KW-0812">Transmembrane</keyword>
<dbReference type="Gene3D" id="3.40.50.720">
    <property type="entry name" value="NAD(P)-binding Rossmann-like Domain"/>
    <property type="match status" value="1"/>
</dbReference>
<dbReference type="PANTHER" id="PTHR42789:SF1">
    <property type="entry name" value="D-ISOMER SPECIFIC 2-HYDROXYACID DEHYDROGENASE FAMILY PROTEIN (AFU_ORTHOLOGUE AFUA_6G10090)"/>
    <property type="match status" value="1"/>
</dbReference>
<keyword evidence="8" id="KW-1185">Reference proteome</keyword>
<reference evidence="6 8" key="2">
    <citation type="submission" date="2018-11" db="EMBL/GenBank/DDBJ databases">
        <authorList>
            <consortium name="Pathogen Informatics"/>
        </authorList>
    </citation>
    <scope>NUCLEOTIDE SEQUENCE [LARGE SCALE GENOMIC DNA]</scope>
</reference>